<name>A0A1G7R3G1_RHOCA</name>
<dbReference type="AlphaFoldDB" id="A0A1G7R3G1"/>
<protein>
    <submittedName>
        <fullName evidence="2">Uncharacterized protein</fullName>
    </submittedName>
</protein>
<feature type="region of interest" description="Disordered" evidence="1">
    <location>
        <begin position="326"/>
        <end position="345"/>
    </location>
</feature>
<reference evidence="2 3" key="1">
    <citation type="submission" date="2016-10" db="EMBL/GenBank/DDBJ databases">
        <authorList>
            <person name="de Groot N.N."/>
        </authorList>
    </citation>
    <scope>NUCLEOTIDE SEQUENCE [LARGE SCALE GENOMIC DNA]</scope>
    <source>
        <strain evidence="3">DSM 938 / 37b4</strain>
    </source>
</reference>
<proteinExistence type="predicted"/>
<accession>A0A1G7R3G1</accession>
<dbReference type="EMBL" id="FNAY01000027">
    <property type="protein sequence ID" value="SDG05331.1"/>
    <property type="molecule type" value="Genomic_DNA"/>
</dbReference>
<sequence>MGVRVCVFMAVGTLQEPGVTKGYSGARAWHCQPQGRIEGRFGPDALAKAARVERGDSQPRHGQAIRGVGEFGVPCSDGLRRWRGKVIRGEIPSAQHATQACPLIEVGGSGADRHRRIVGADHAPTQTLAGCIEAVDHPGPVAQRSSPRQPDDAVDQTIDLIDLVPAVGPLGLGGAFASPIRASKHLLARRIKWILKTIAEIDHVLIGPPEVSRLCPRRFRIPGSKSPIRAPHRLRHRDVDLETPDMGMGADDHMGACRQRYARKHRVLQQVKASGDHRPRFRSPRVERSRIDIGCRKRQHGRPVSVLPRQGVDRCGEDLRIANQQLGHRIPHRPRARGATAPGLR</sequence>
<gene>
    <name evidence="2" type="ORF">SAMN04244550_03333</name>
</gene>
<evidence type="ECO:0000256" key="1">
    <source>
        <dbReference type="SAM" id="MobiDB-lite"/>
    </source>
</evidence>
<evidence type="ECO:0000313" key="3">
    <source>
        <dbReference type="Proteomes" id="UP000183812"/>
    </source>
</evidence>
<evidence type="ECO:0000313" key="2">
    <source>
        <dbReference type="EMBL" id="SDG05331.1"/>
    </source>
</evidence>
<organism evidence="2 3">
    <name type="scientific">Rhodobacter capsulatus</name>
    <name type="common">Rhodopseudomonas capsulata</name>
    <dbReference type="NCBI Taxonomy" id="1061"/>
    <lineage>
        <taxon>Bacteria</taxon>
        <taxon>Pseudomonadati</taxon>
        <taxon>Pseudomonadota</taxon>
        <taxon>Alphaproteobacteria</taxon>
        <taxon>Rhodobacterales</taxon>
        <taxon>Rhodobacter group</taxon>
        <taxon>Rhodobacter</taxon>
    </lineage>
</organism>
<dbReference type="Proteomes" id="UP000183812">
    <property type="component" value="Unassembled WGS sequence"/>
</dbReference>